<name>A0A8J5HGI8_ZINOF</name>
<dbReference type="Proteomes" id="UP000734854">
    <property type="component" value="Unassembled WGS sequence"/>
</dbReference>
<evidence type="ECO:0000313" key="3">
    <source>
        <dbReference type="Proteomes" id="UP000734854"/>
    </source>
</evidence>
<evidence type="ECO:0000256" key="1">
    <source>
        <dbReference type="SAM" id="MobiDB-lite"/>
    </source>
</evidence>
<proteinExistence type="predicted"/>
<protein>
    <submittedName>
        <fullName evidence="2">Uncharacterized protein</fullName>
    </submittedName>
</protein>
<keyword evidence="3" id="KW-1185">Reference proteome</keyword>
<accession>A0A8J5HGI8</accession>
<dbReference type="PANTHER" id="PTHR47820:SF3">
    <property type="entry name" value="OS07G0499800 PROTEIN"/>
    <property type="match status" value="1"/>
</dbReference>
<organism evidence="2 3">
    <name type="scientific">Zingiber officinale</name>
    <name type="common">Ginger</name>
    <name type="synonym">Amomum zingiber</name>
    <dbReference type="NCBI Taxonomy" id="94328"/>
    <lineage>
        <taxon>Eukaryota</taxon>
        <taxon>Viridiplantae</taxon>
        <taxon>Streptophyta</taxon>
        <taxon>Embryophyta</taxon>
        <taxon>Tracheophyta</taxon>
        <taxon>Spermatophyta</taxon>
        <taxon>Magnoliopsida</taxon>
        <taxon>Liliopsida</taxon>
        <taxon>Zingiberales</taxon>
        <taxon>Zingiberaceae</taxon>
        <taxon>Zingiber</taxon>
    </lineage>
</organism>
<dbReference type="AlphaFoldDB" id="A0A8J5HGI8"/>
<sequence>MASSGSRMLTAGVADDVRPNGRASSLIRMWRELEAEAGAGLASNHCAESAADAVASDGSGLVDGLGDWTSDAMTTASSEPVSSFPYFRFNEIDQSRVGDDDNKAGMLRGAGEGSGVLSPRRLRGRGGTQSFKGRMEHERRRELVALADRLSVSRFAHRGRLQSMLKLRSLERQTAVLDRMRCFPCRMDSDRPYNQSTISYLRNPIVEVQSPTGNGEISTNTSNAANVLFHAECSGSPCSTEQFDGSWDGRCSSQSISWHSDEDSNSRRGWRVARRHDSSENFTDNVEIRELLDRRRVSTSLASDFSDKMNKLILSFIQRRRRRAGNCFYKDLAEHQNLEQVDSVSSSLEREAVHELRSEMARIRNEIRELRQMVKSCMEWQGRLERTIEQDISVGSVNRLQNLSL</sequence>
<evidence type="ECO:0000313" key="2">
    <source>
        <dbReference type="EMBL" id="KAG6523932.1"/>
    </source>
</evidence>
<reference evidence="2 3" key="1">
    <citation type="submission" date="2020-08" db="EMBL/GenBank/DDBJ databases">
        <title>Plant Genome Project.</title>
        <authorList>
            <person name="Zhang R.-G."/>
        </authorList>
    </citation>
    <scope>NUCLEOTIDE SEQUENCE [LARGE SCALE GENOMIC DNA]</scope>
    <source>
        <tissue evidence="2">Rhizome</tissue>
    </source>
</reference>
<dbReference type="PANTHER" id="PTHR47820">
    <property type="entry name" value="BNAC05G24000D PROTEIN"/>
    <property type="match status" value="1"/>
</dbReference>
<feature type="region of interest" description="Disordered" evidence="1">
    <location>
        <begin position="108"/>
        <end position="136"/>
    </location>
</feature>
<gene>
    <name evidence="2" type="ORF">ZIOFF_013820</name>
</gene>
<dbReference type="EMBL" id="JACMSC010000004">
    <property type="protein sequence ID" value="KAG6523932.1"/>
    <property type="molecule type" value="Genomic_DNA"/>
</dbReference>
<comment type="caution">
    <text evidence="2">The sequence shown here is derived from an EMBL/GenBank/DDBJ whole genome shotgun (WGS) entry which is preliminary data.</text>
</comment>